<dbReference type="PIRSF" id="PIRSF005539">
    <property type="entry name" value="Pept_S33_TRI_F1"/>
    <property type="match status" value="1"/>
</dbReference>
<dbReference type="GO" id="GO:0008233">
    <property type="term" value="F:peptidase activity"/>
    <property type="evidence" value="ECO:0007669"/>
    <property type="project" value="InterPro"/>
</dbReference>
<evidence type="ECO:0000313" key="4">
    <source>
        <dbReference type="EMBL" id="PAV18191.1"/>
    </source>
</evidence>
<evidence type="ECO:0000259" key="3">
    <source>
        <dbReference type="Pfam" id="PF00561"/>
    </source>
</evidence>
<dbReference type="PANTHER" id="PTHR43194:SF2">
    <property type="entry name" value="PEROXISOMAL MEMBRANE PROTEIN LPX1"/>
    <property type="match status" value="1"/>
</dbReference>
<evidence type="ECO:0000313" key="5">
    <source>
        <dbReference type="Proteomes" id="UP000217199"/>
    </source>
</evidence>
<name>A0A286UF23_9AGAM</name>
<dbReference type="NCBIfam" id="TIGR01250">
    <property type="entry name" value="pro_imino_pep_2"/>
    <property type="match status" value="1"/>
</dbReference>
<dbReference type="InterPro" id="IPR050228">
    <property type="entry name" value="Carboxylesterase_BioH"/>
</dbReference>
<dbReference type="Gene3D" id="3.40.50.1820">
    <property type="entry name" value="alpha/beta hydrolase"/>
    <property type="match status" value="1"/>
</dbReference>
<protein>
    <submittedName>
        <fullName evidence="4">Proline-specific peptidase</fullName>
    </submittedName>
</protein>
<dbReference type="InParanoid" id="A0A286UF23"/>
<reference evidence="4 5" key="1">
    <citation type="journal article" date="2017" name="Mol. Ecol.">
        <title>Comparative and population genomic landscape of Phellinus noxius: A hypervariable fungus causing root rot in trees.</title>
        <authorList>
            <person name="Chung C.L."/>
            <person name="Lee T.J."/>
            <person name="Akiba M."/>
            <person name="Lee H.H."/>
            <person name="Kuo T.H."/>
            <person name="Liu D."/>
            <person name="Ke H.M."/>
            <person name="Yokoi T."/>
            <person name="Roa M.B."/>
            <person name="Lu M.J."/>
            <person name="Chang Y.Y."/>
            <person name="Ann P.J."/>
            <person name="Tsai J.N."/>
            <person name="Chen C.Y."/>
            <person name="Tzean S.S."/>
            <person name="Ota Y."/>
            <person name="Hattori T."/>
            <person name="Sahashi N."/>
            <person name="Liou R.F."/>
            <person name="Kikuchi T."/>
            <person name="Tsai I.J."/>
        </authorList>
    </citation>
    <scope>NUCLEOTIDE SEQUENCE [LARGE SCALE GENOMIC DNA]</scope>
    <source>
        <strain evidence="4 5">FFPRI411160</strain>
    </source>
</reference>
<dbReference type="SUPFAM" id="SSF53474">
    <property type="entry name" value="alpha/beta-Hydrolases"/>
    <property type="match status" value="1"/>
</dbReference>
<dbReference type="PANTHER" id="PTHR43194">
    <property type="entry name" value="HYDROLASE ALPHA/BETA FOLD FAMILY"/>
    <property type="match status" value="1"/>
</dbReference>
<dbReference type="EMBL" id="NBII01000006">
    <property type="protein sequence ID" value="PAV18191.1"/>
    <property type="molecule type" value="Genomic_DNA"/>
</dbReference>
<feature type="domain" description="AB hydrolase-1" evidence="3">
    <location>
        <begin position="49"/>
        <end position="305"/>
    </location>
</feature>
<gene>
    <name evidence="4" type="ORF">PNOK_0667700</name>
</gene>
<dbReference type="Proteomes" id="UP000217199">
    <property type="component" value="Unassembled WGS sequence"/>
</dbReference>
<dbReference type="STRING" id="2282107.A0A286UF23"/>
<keyword evidence="2" id="KW-0378">Hydrolase</keyword>
<dbReference type="InterPro" id="IPR002410">
    <property type="entry name" value="Peptidase_S33"/>
</dbReference>
<dbReference type="Pfam" id="PF00561">
    <property type="entry name" value="Abhydrolase_1"/>
    <property type="match status" value="1"/>
</dbReference>
<keyword evidence="5" id="KW-1185">Reference proteome</keyword>
<evidence type="ECO:0000256" key="1">
    <source>
        <dbReference type="ARBA" id="ARBA00010088"/>
    </source>
</evidence>
<dbReference type="InterPro" id="IPR029058">
    <property type="entry name" value="AB_hydrolase_fold"/>
</dbReference>
<accession>A0A286UF23</accession>
<dbReference type="OrthoDB" id="190201at2759"/>
<dbReference type="InterPro" id="IPR005945">
    <property type="entry name" value="Pro_imino_pep"/>
</dbReference>
<proteinExistence type="inferred from homology"/>
<dbReference type="PRINTS" id="PR00793">
    <property type="entry name" value="PROAMNOPTASE"/>
</dbReference>
<organism evidence="4 5">
    <name type="scientific">Pyrrhoderma noxium</name>
    <dbReference type="NCBI Taxonomy" id="2282107"/>
    <lineage>
        <taxon>Eukaryota</taxon>
        <taxon>Fungi</taxon>
        <taxon>Dikarya</taxon>
        <taxon>Basidiomycota</taxon>
        <taxon>Agaricomycotina</taxon>
        <taxon>Agaricomycetes</taxon>
        <taxon>Hymenochaetales</taxon>
        <taxon>Hymenochaetaceae</taxon>
        <taxon>Pyrrhoderma</taxon>
    </lineage>
</organism>
<comment type="caution">
    <text evidence="4">The sequence shown here is derived from an EMBL/GenBank/DDBJ whole genome shotgun (WGS) entry which is preliminary data.</text>
</comment>
<dbReference type="InterPro" id="IPR000073">
    <property type="entry name" value="AB_hydrolase_1"/>
</dbReference>
<evidence type="ECO:0000256" key="2">
    <source>
        <dbReference type="ARBA" id="ARBA00022801"/>
    </source>
</evidence>
<comment type="similarity">
    <text evidence="1">Belongs to the peptidase S33 family.</text>
</comment>
<dbReference type="GO" id="GO:0006508">
    <property type="term" value="P:proteolysis"/>
    <property type="evidence" value="ECO:0007669"/>
    <property type="project" value="InterPro"/>
</dbReference>
<sequence>MVNYADLGHQPPSHYPSFTPSSVDFKVGNESFNTFFKVFGDLNIPNIIPLIIIHGGPGAAHNYLVSISDLKSQTRPVVFYDQIGCGSSSSPILNSKPKDFWTPELFMDEFDNLVDKLLPKSVTKYDVLGHSWGGMLAAQIAATRQPEGLRRLIISNSPASMPLWEVAARGLVQEMPEDVRRAIKYAEENNTFSSPEFERAMEAFYTKHVCRLQPMPEPVKRSFALMAENPTVYHTMNGPSEFTITGSLKSWDIIPELHRVKVSTLLINGHYDEAQDICVRPFFNNLARVKWIEFQESSHMPHWEEREQYMERVGQFLDYEPPFLTRFLYWVTCLLGLERCFRTKEIR</sequence>
<dbReference type="AlphaFoldDB" id="A0A286UF23"/>